<dbReference type="Proteomes" id="UP000246661">
    <property type="component" value="Unassembled WGS sequence"/>
</dbReference>
<dbReference type="RefSeq" id="WP_110005117.1">
    <property type="nucleotide sequence ID" value="NZ_QGTX01000001.1"/>
</dbReference>
<proteinExistence type="predicted"/>
<evidence type="ECO:0000313" key="2">
    <source>
        <dbReference type="Proteomes" id="UP000246661"/>
    </source>
</evidence>
<dbReference type="PANTHER" id="PTHR42830:SF1">
    <property type="entry name" value="OSMOTICALLY INDUCIBLE FAMILY PROTEIN"/>
    <property type="match status" value="1"/>
</dbReference>
<dbReference type="Pfam" id="PF02566">
    <property type="entry name" value="OsmC"/>
    <property type="match status" value="1"/>
</dbReference>
<dbReference type="GO" id="GO:0006979">
    <property type="term" value="P:response to oxidative stress"/>
    <property type="evidence" value="ECO:0007669"/>
    <property type="project" value="InterPro"/>
</dbReference>
<gene>
    <name evidence="1" type="ORF">JD79_01661</name>
</gene>
<dbReference type="EMBL" id="QGTX01000001">
    <property type="protein sequence ID" value="PWW22507.1"/>
    <property type="molecule type" value="Genomic_DNA"/>
</dbReference>
<accession>A0A317QI98</accession>
<keyword evidence="2" id="KW-1185">Reference proteome</keyword>
<dbReference type="OrthoDB" id="9807532at2"/>
<dbReference type="AlphaFoldDB" id="A0A317QI98"/>
<dbReference type="InterPro" id="IPR052707">
    <property type="entry name" value="OsmC_Ohr_Peroxiredoxin"/>
</dbReference>
<dbReference type="NCBIfam" id="TIGR03562">
    <property type="entry name" value="osmo_induc_OsmC"/>
    <property type="match status" value="1"/>
</dbReference>
<dbReference type="Gene3D" id="3.30.300.20">
    <property type="match status" value="1"/>
</dbReference>
<dbReference type="InterPro" id="IPR036102">
    <property type="entry name" value="OsmC/Ohrsf"/>
</dbReference>
<reference evidence="2" key="1">
    <citation type="submission" date="2018-05" db="EMBL/GenBank/DDBJ databases">
        <authorList>
            <person name="Klenk H.-P."/>
            <person name="Huntemann M."/>
            <person name="Clum A."/>
            <person name="Pillay M."/>
            <person name="Palaniappan K."/>
            <person name="Varghese N."/>
            <person name="Mikhailova N."/>
            <person name="Stamatis D."/>
            <person name="Reddy T."/>
            <person name="Daum C."/>
            <person name="Shapiro N."/>
            <person name="Ivanova N."/>
            <person name="Kyrpides N."/>
            <person name="Woyke T."/>
        </authorList>
    </citation>
    <scope>NUCLEOTIDE SEQUENCE [LARGE SCALE GENOMIC DNA]</scope>
    <source>
        <strain evidence="2">DSM 45417</strain>
    </source>
</reference>
<dbReference type="InterPro" id="IPR015946">
    <property type="entry name" value="KH_dom-like_a/b"/>
</dbReference>
<name>A0A317QI98_9ACTN</name>
<dbReference type="SUPFAM" id="SSF82784">
    <property type="entry name" value="OsmC-like"/>
    <property type="match status" value="1"/>
</dbReference>
<dbReference type="InterPro" id="IPR019904">
    <property type="entry name" value="Peroxiredoxin_OsmC"/>
</dbReference>
<dbReference type="GO" id="GO:0004601">
    <property type="term" value="F:peroxidase activity"/>
    <property type="evidence" value="ECO:0007669"/>
    <property type="project" value="InterPro"/>
</dbReference>
<dbReference type="InterPro" id="IPR003718">
    <property type="entry name" value="OsmC/Ohr_fam"/>
</dbReference>
<dbReference type="PANTHER" id="PTHR42830">
    <property type="entry name" value="OSMOTICALLY INDUCIBLE FAMILY PROTEIN"/>
    <property type="match status" value="1"/>
</dbReference>
<comment type="caution">
    <text evidence="1">The sequence shown here is derived from an EMBL/GenBank/DDBJ whole genome shotgun (WGS) entry which is preliminary data.</text>
</comment>
<sequence>MPTRTARTAWNGTLEKGSGQVELTSSKVGTYEVNFPKRAADEAGGTTSPEELVAAAHSACFAMQLSANIAQAGGTPQSLDVQADVSLGPDQANGGFKLTGITLTVRAEVDGLDAAGFEKAAQEAKAGCPVSKALAGVDITLDAALES</sequence>
<protein>
    <submittedName>
        <fullName evidence="1">Osmotically inducible protein OsmC</fullName>
    </submittedName>
</protein>
<organism evidence="1 2">
    <name type="scientific">Geodermatophilus normandii</name>
    <dbReference type="NCBI Taxonomy" id="1137989"/>
    <lineage>
        <taxon>Bacteria</taxon>
        <taxon>Bacillati</taxon>
        <taxon>Actinomycetota</taxon>
        <taxon>Actinomycetes</taxon>
        <taxon>Geodermatophilales</taxon>
        <taxon>Geodermatophilaceae</taxon>
        <taxon>Geodermatophilus</taxon>
    </lineage>
</organism>
<evidence type="ECO:0000313" key="1">
    <source>
        <dbReference type="EMBL" id="PWW22507.1"/>
    </source>
</evidence>